<evidence type="ECO:0000259" key="2">
    <source>
        <dbReference type="PROSITE" id="PS50901"/>
    </source>
</evidence>
<dbReference type="GO" id="GO:0005524">
    <property type="term" value="F:ATP binding"/>
    <property type="evidence" value="ECO:0007669"/>
    <property type="project" value="UniProtKB-UniRule"/>
</dbReference>
<feature type="domain" description="FtsK" evidence="2">
    <location>
        <begin position="137"/>
        <end position="335"/>
    </location>
</feature>
<dbReference type="InterPro" id="IPR027417">
    <property type="entry name" value="P-loop_NTPase"/>
</dbReference>
<keyword evidence="1" id="KW-0547">Nucleotide-binding</keyword>
<keyword evidence="3" id="KW-0131">Cell cycle</keyword>
<dbReference type="EMBL" id="CP031003">
    <property type="protein sequence ID" value="AXN36752.1"/>
    <property type="molecule type" value="Genomic_DNA"/>
</dbReference>
<proteinExistence type="predicted"/>
<dbReference type="AlphaFoldDB" id="A0A385AGC5"/>
<evidence type="ECO:0000313" key="3">
    <source>
        <dbReference type="EMBL" id="AXN36752.1"/>
    </source>
</evidence>
<feature type="binding site" evidence="1">
    <location>
        <begin position="154"/>
        <end position="161"/>
    </location>
    <ligand>
        <name>ATP</name>
        <dbReference type="ChEBI" id="CHEBI:30616"/>
    </ligand>
</feature>
<evidence type="ECO:0000313" key="4">
    <source>
        <dbReference type="Proteomes" id="UP000257607"/>
    </source>
</evidence>
<accession>A0A385AGC5</accession>
<keyword evidence="1" id="KW-0067">ATP-binding</keyword>
<dbReference type="InterPro" id="IPR002543">
    <property type="entry name" value="FtsK_dom"/>
</dbReference>
<dbReference type="GO" id="GO:0051301">
    <property type="term" value="P:cell division"/>
    <property type="evidence" value="ECO:0007669"/>
    <property type="project" value="UniProtKB-KW"/>
</dbReference>
<sequence length="399" mass="44197">MLAFLLLIILSIPRLFKLLKKMKQVFKIEFNYDYLLLCLMYDNDIPETATLSYFTDGDNIGVVAFKSSNMKEDKLLDSLDSGLETLLSLPLIDKFSDTNKIVYLLGEEQPLDQWVFSSDDLTKELFSDVPLDIIPLSNTISFSLSKSSMLGLYGRTGSGKTIALQWYLYQAIAKGCGTDPRSQLSIVDGKGADLFALGELIQENLGSEHISIGSSPNMLAKLAREFVDEMNSRFEIIKHQGALNADAYDLNMTPNFLFIDELASIKDECGSSKDGKNLWQEILGYLGLIAKKGRQAACHLVISTQDPNAENIPSEIRLQITSIIFLGQPSKDRLNMAFSMCDLEEVPTPPSSKGGGLFYADGLGLNEPLPIIAPFVDVKTKSDFLTIITRIAPNKDNFI</sequence>
<dbReference type="Proteomes" id="UP000257607">
    <property type="component" value="Chromosome"/>
</dbReference>
<keyword evidence="3" id="KW-0132">Cell division</keyword>
<reference evidence="3 4" key="1">
    <citation type="submission" date="2018-07" db="EMBL/GenBank/DDBJ databases">
        <title>Lactobacillus curvatus genome sequence.</title>
        <authorList>
            <person name="Prechtl R."/>
        </authorList>
    </citation>
    <scope>NUCLEOTIDE SEQUENCE [LARGE SCALE GENOMIC DNA]</scope>
    <source>
        <strain evidence="3 4">TMW 1.1928</strain>
    </source>
</reference>
<evidence type="ECO:0000256" key="1">
    <source>
        <dbReference type="PROSITE-ProRule" id="PRU00289"/>
    </source>
</evidence>
<dbReference type="SUPFAM" id="SSF52540">
    <property type="entry name" value="P-loop containing nucleoside triphosphate hydrolases"/>
    <property type="match status" value="1"/>
</dbReference>
<gene>
    <name evidence="3" type="ORF">DT351_01300</name>
</gene>
<dbReference type="Gene3D" id="3.40.50.300">
    <property type="entry name" value="P-loop containing nucleotide triphosphate hydrolases"/>
    <property type="match status" value="1"/>
</dbReference>
<dbReference type="Pfam" id="PF01580">
    <property type="entry name" value="FtsK_SpoIIIE"/>
    <property type="match status" value="1"/>
</dbReference>
<dbReference type="PROSITE" id="PS50901">
    <property type="entry name" value="FTSK"/>
    <property type="match status" value="1"/>
</dbReference>
<dbReference type="GO" id="GO:0003677">
    <property type="term" value="F:DNA binding"/>
    <property type="evidence" value="ECO:0007669"/>
    <property type="project" value="InterPro"/>
</dbReference>
<organism evidence="3 4">
    <name type="scientific">Latilactobacillus curvatus</name>
    <name type="common">Lactobacillus curvatus</name>
    <dbReference type="NCBI Taxonomy" id="28038"/>
    <lineage>
        <taxon>Bacteria</taxon>
        <taxon>Bacillati</taxon>
        <taxon>Bacillota</taxon>
        <taxon>Bacilli</taxon>
        <taxon>Lactobacillales</taxon>
        <taxon>Lactobacillaceae</taxon>
        <taxon>Latilactobacillus</taxon>
    </lineage>
</organism>
<name>A0A385AGC5_LATCU</name>
<protein>
    <submittedName>
        <fullName evidence="3">Cell division protein FtsK</fullName>
    </submittedName>
</protein>